<keyword evidence="11" id="KW-0472">Membrane</keyword>
<evidence type="ECO:0000256" key="9">
    <source>
        <dbReference type="ARBA" id="ARBA00023012"/>
    </source>
</evidence>
<evidence type="ECO:0000259" key="12">
    <source>
        <dbReference type="PROSITE" id="PS50109"/>
    </source>
</evidence>
<keyword evidence="6" id="KW-0547">Nucleotide-binding</keyword>
<dbReference type="InterPro" id="IPR005467">
    <property type="entry name" value="His_kinase_dom"/>
</dbReference>
<dbReference type="Pfam" id="PF02518">
    <property type="entry name" value="HATPase_c"/>
    <property type="match status" value="1"/>
</dbReference>
<evidence type="ECO:0000256" key="4">
    <source>
        <dbReference type="ARBA" id="ARBA00022553"/>
    </source>
</evidence>
<dbReference type="AlphaFoldDB" id="A0A5B8Z6Z6"/>
<dbReference type="InterPro" id="IPR003661">
    <property type="entry name" value="HisK_dim/P_dom"/>
</dbReference>
<dbReference type="GO" id="GO:0005886">
    <property type="term" value="C:plasma membrane"/>
    <property type="evidence" value="ECO:0007669"/>
    <property type="project" value="UniProtKB-SubCell"/>
</dbReference>
<evidence type="ECO:0000256" key="7">
    <source>
        <dbReference type="ARBA" id="ARBA00022777"/>
    </source>
</evidence>
<evidence type="ECO:0000313" key="13">
    <source>
        <dbReference type="EMBL" id="QED47963.1"/>
    </source>
</evidence>
<dbReference type="PANTHER" id="PTHR45453:SF1">
    <property type="entry name" value="PHOSPHATE REGULON SENSOR PROTEIN PHOR"/>
    <property type="match status" value="1"/>
</dbReference>
<dbReference type="EC" id="2.7.13.3" evidence="3"/>
<dbReference type="PROSITE" id="PS50109">
    <property type="entry name" value="HIS_KIN"/>
    <property type="match status" value="1"/>
</dbReference>
<dbReference type="Proteomes" id="UP000321555">
    <property type="component" value="Chromosome"/>
</dbReference>
<keyword evidence="4" id="KW-0597">Phosphoprotein</keyword>
<dbReference type="OrthoDB" id="368131at2"/>
<dbReference type="GO" id="GO:0004721">
    <property type="term" value="F:phosphoprotein phosphatase activity"/>
    <property type="evidence" value="ECO:0007669"/>
    <property type="project" value="TreeGrafter"/>
</dbReference>
<dbReference type="STRING" id="1742359.GCA_001439625_01407"/>
<dbReference type="SUPFAM" id="SSF55874">
    <property type="entry name" value="ATPase domain of HSP90 chaperone/DNA topoisomerase II/histidine kinase"/>
    <property type="match status" value="1"/>
</dbReference>
<comment type="catalytic activity">
    <reaction evidence="1">
        <text>ATP + protein L-histidine = ADP + protein N-phospho-L-histidine.</text>
        <dbReference type="EC" id="2.7.13.3"/>
    </reaction>
</comment>
<dbReference type="GO" id="GO:0005524">
    <property type="term" value="F:ATP binding"/>
    <property type="evidence" value="ECO:0007669"/>
    <property type="project" value="UniProtKB-KW"/>
</dbReference>
<evidence type="ECO:0000256" key="6">
    <source>
        <dbReference type="ARBA" id="ARBA00022741"/>
    </source>
</evidence>
<gene>
    <name evidence="13" type="ORF">FSZ17_12300</name>
</gene>
<dbReference type="KEGG" id="bda:FSZ17_12300"/>
<organism evidence="13 14">
    <name type="scientific">Cytobacillus dafuensis</name>
    <name type="common">Bacillus dafuensis</name>
    <dbReference type="NCBI Taxonomy" id="1742359"/>
    <lineage>
        <taxon>Bacteria</taxon>
        <taxon>Bacillati</taxon>
        <taxon>Bacillota</taxon>
        <taxon>Bacilli</taxon>
        <taxon>Bacillales</taxon>
        <taxon>Bacillaceae</taxon>
        <taxon>Cytobacillus</taxon>
    </lineage>
</organism>
<keyword evidence="14" id="KW-1185">Reference proteome</keyword>
<evidence type="ECO:0000256" key="1">
    <source>
        <dbReference type="ARBA" id="ARBA00000085"/>
    </source>
</evidence>
<dbReference type="GO" id="GO:0016036">
    <property type="term" value="P:cellular response to phosphate starvation"/>
    <property type="evidence" value="ECO:0007669"/>
    <property type="project" value="TreeGrafter"/>
</dbReference>
<keyword evidence="11" id="KW-1133">Transmembrane helix</keyword>
<comment type="subcellular location">
    <subcellularLocation>
        <location evidence="2">Cell membrane</location>
        <topology evidence="2">Multi-pass membrane protein</topology>
    </subcellularLocation>
</comment>
<dbReference type="Pfam" id="PF00512">
    <property type="entry name" value="HisKA"/>
    <property type="match status" value="1"/>
</dbReference>
<evidence type="ECO:0000256" key="2">
    <source>
        <dbReference type="ARBA" id="ARBA00004651"/>
    </source>
</evidence>
<feature type="transmembrane region" description="Helical" evidence="11">
    <location>
        <begin position="256"/>
        <end position="280"/>
    </location>
</feature>
<name>A0A5B8Z6Z6_CYTDA</name>
<keyword evidence="5" id="KW-0808">Transferase</keyword>
<evidence type="ECO:0000256" key="10">
    <source>
        <dbReference type="SAM" id="Coils"/>
    </source>
</evidence>
<dbReference type="InterPro" id="IPR036097">
    <property type="entry name" value="HisK_dim/P_sf"/>
</dbReference>
<keyword evidence="10" id="KW-0175">Coiled coil</keyword>
<dbReference type="SMART" id="SM00388">
    <property type="entry name" value="HisKA"/>
    <property type="match status" value="1"/>
</dbReference>
<keyword evidence="11" id="KW-0812">Transmembrane</keyword>
<evidence type="ECO:0000256" key="8">
    <source>
        <dbReference type="ARBA" id="ARBA00022840"/>
    </source>
</evidence>
<dbReference type="GO" id="GO:0000155">
    <property type="term" value="F:phosphorelay sensor kinase activity"/>
    <property type="evidence" value="ECO:0007669"/>
    <property type="project" value="InterPro"/>
</dbReference>
<evidence type="ECO:0000256" key="3">
    <source>
        <dbReference type="ARBA" id="ARBA00012438"/>
    </source>
</evidence>
<evidence type="ECO:0000256" key="11">
    <source>
        <dbReference type="SAM" id="Phobius"/>
    </source>
</evidence>
<dbReference type="PRINTS" id="PR00344">
    <property type="entry name" value="BCTRLSENSOR"/>
</dbReference>
<dbReference type="RefSeq" id="WP_057776478.1">
    <property type="nucleotide sequence ID" value="NZ_CP042593.1"/>
</dbReference>
<dbReference type="FunFam" id="3.30.565.10:FF:000006">
    <property type="entry name" value="Sensor histidine kinase WalK"/>
    <property type="match status" value="1"/>
</dbReference>
<dbReference type="CDD" id="cd00082">
    <property type="entry name" value="HisKA"/>
    <property type="match status" value="1"/>
</dbReference>
<dbReference type="InterPro" id="IPR036890">
    <property type="entry name" value="HATPase_C_sf"/>
</dbReference>
<feature type="coiled-coil region" evidence="10">
    <location>
        <begin position="334"/>
        <end position="361"/>
    </location>
</feature>
<keyword evidence="8" id="KW-0067">ATP-binding</keyword>
<protein>
    <recommendedName>
        <fullName evidence="3">histidine kinase</fullName>
        <ecNumber evidence="3">2.7.13.3</ecNumber>
    </recommendedName>
</protein>
<dbReference type="Gene3D" id="1.10.287.130">
    <property type="match status" value="1"/>
</dbReference>
<proteinExistence type="predicted"/>
<keyword evidence="7 13" id="KW-0418">Kinase</keyword>
<dbReference type="SUPFAM" id="SSF47384">
    <property type="entry name" value="Homodimeric domain of signal transducing histidine kinase"/>
    <property type="match status" value="1"/>
</dbReference>
<dbReference type="CDD" id="cd00075">
    <property type="entry name" value="HATPase"/>
    <property type="match status" value="1"/>
</dbReference>
<accession>A0A5B8Z6Z6</accession>
<sequence length="578" mass="66214">MKSLRNRLAIHFSLQFILLTIVIVITFVVLFTLLLQFIMNEELKRNFPLGALDAIYTATNVTEDKVEFHEKLKVHLEKMGFWVQVINNEGDVIGSHNTPSKLPNHYTVNEIMQIENTKQFQGFYIYSQLDTTYEKPFLFFLGYKNNHLDMLQNWFFTFSQSGLIKESQVIGLEKELASIHGSLQVLNENGDVIQSIGEEMKEEKYEPLDVLIRSQAPGINENDSVVYNDSASGNTWILQFPRNGDGLSSGSFLGDFIRVFIIIGAAFLVVTVGISIWHGFRYGQPLLIFSGWLERMGHGLYDEVLTEKERKKIFRKNGKVRIKYRLYKEVFNAFYQMAEKLASAEKERNRLEKTREEWMTGISHDLRTPLSTIEGYGHLLESGQYTWTEDELKDMGKMIREKGDYMTDLLDDFTLTFQLKNNSLPHSFTKSNVNELVRANILKFVNDMTLQDTRFSFQGTEKEVSILADQRWFERMIDNLIFNAIKHNPPGTEISVSLENAGDSVCILIADNGMGIDEETIEHLFDRYYRGTNTDESSKGAGLGMSIAKAIAELHHGTIIVQSKKNMGTTIKLSFPII</sequence>
<dbReference type="InterPro" id="IPR004358">
    <property type="entry name" value="Sig_transdc_His_kin-like_C"/>
</dbReference>
<evidence type="ECO:0000256" key="5">
    <source>
        <dbReference type="ARBA" id="ARBA00022679"/>
    </source>
</evidence>
<dbReference type="InterPro" id="IPR003594">
    <property type="entry name" value="HATPase_dom"/>
</dbReference>
<dbReference type="InterPro" id="IPR050351">
    <property type="entry name" value="BphY/WalK/GraS-like"/>
</dbReference>
<keyword evidence="9" id="KW-0902">Two-component regulatory system</keyword>
<dbReference type="SMART" id="SM00387">
    <property type="entry name" value="HATPase_c"/>
    <property type="match status" value="1"/>
</dbReference>
<evidence type="ECO:0000313" key="14">
    <source>
        <dbReference type="Proteomes" id="UP000321555"/>
    </source>
</evidence>
<dbReference type="EMBL" id="CP042593">
    <property type="protein sequence ID" value="QED47963.1"/>
    <property type="molecule type" value="Genomic_DNA"/>
</dbReference>
<reference evidence="14" key="1">
    <citation type="submission" date="2019-08" db="EMBL/GenBank/DDBJ databases">
        <authorList>
            <person name="Zheng X."/>
        </authorList>
    </citation>
    <scope>NUCLEOTIDE SEQUENCE [LARGE SCALE GENOMIC DNA]</scope>
    <source>
        <strain evidence="14">FJAT-25496</strain>
    </source>
</reference>
<dbReference type="Gene3D" id="3.30.565.10">
    <property type="entry name" value="Histidine kinase-like ATPase, C-terminal domain"/>
    <property type="match status" value="1"/>
</dbReference>
<dbReference type="PANTHER" id="PTHR45453">
    <property type="entry name" value="PHOSPHATE REGULON SENSOR PROTEIN PHOR"/>
    <property type="match status" value="1"/>
</dbReference>
<feature type="domain" description="Histidine kinase" evidence="12">
    <location>
        <begin position="361"/>
        <end position="578"/>
    </location>
</feature>
<feature type="transmembrane region" description="Helical" evidence="11">
    <location>
        <begin position="12"/>
        <end position="35"/>
    </location>
</feature>